<dbReference type="InterPro" id="IPR002347">
    <property type="entry name" value="SDR_fam"/>
</dbReference>
<dbReference type="CDD" id="cd05233">
    <property type="entry name" value="SDR_c"/>
    <property type="match status" value="1"/>
</dbReference>
<evidence type="ECO:0000256" key="4">
    <source>
        <dbReference type="RuleBase" id="RU000363"/>
    </source>
</evidence>
<reference evidence="8" key="1">
    <citation type="journal article" date="2019" name="Int. J. Syst. Evol. Microbiol.">
        <title>The Global Catalogue of Microorganisms (GCM) 10K type strain sequencing project: providing services to taxonomists for standard genome sequencing and annotation.</title>
        <authorList>
            <consortium name="The Broad Institute Genomics Platform"/>
            <consortium name="The Broad Institute Genome Sequencing Center for Infectious Disease"/>
            <person name="Wu L."/>
            <person name="Ma J."/>
        </authorList>
    </citation>
    <scope>NUCLEOTIDE SEQUENCE [LARGE SCALE GENOMIC DNA]</scope>
    <source>
        <strain evidence="8">JCM 9933</strain>
    </source>
</reference>
<dbReference type="EMBL" id="BAAAFZ010000021">
    <property type="protein sequence ID" value="GAA0580443.1"/>
    <property type="molecule type" value="Genomic_DNA"/>
</dbReference>
<keyword evidence="3" id="KW-0520">NAD</keyword>
<dbReference type="InterPro" id="IPR020904">
    <property type="entry name" value="Sc_DH/Rdtase_CS"/>
</dbReference>
<dbReference type="SUPFAM" id="SSF51735">
    <property type="entry name" value="NAD(P)-binding Rossmann-fold domains"/>
    <property type="match status" value="1"/>
</dbReference>
<evidence type="ECO:0000256" key="1">
    <source>
        <dbReference type="ARBA" id="ARBA00006484"/>
    </source>
</evidence>
<dbReference type="Pfam" id="PF00106">
    <property type="entry name" value="adh_short"/>
    <property type="match status" value="1"/>
</dbReference>
<evidence type="ECO:0000256" key="5">
    <source>
        <dbReference type="SAM" id="SignalP"/>
    </source>
</evidence>
<dbReference type="SMART" id="SM00822">
    <property type="entry name" value="PKS_KR"/>
    <property type="match status" value="1"/>
</dbReference>
<dbReference type="InterPro" id="IPR057326">
    <property type="entry name" value="KR_dom"/>
</dbReference>
<sequence>MAERRTVLSASLLGLAAAAPAAAQTEAKPLAGKAALVTGAARGIGRATAVELARQGAAVALLDIADPDAIPELRGYRLASRAELEEAARLVRAEGARALPLVADVRDWEAMRRATERAARELGGGRLDVVVANAGIAIDGKLARYEPAPWRAMLDVNLTGALNTVQAALPGLRRPGGRIILVTSVQARTGSVASGAYATTKWGMTGLMKSLAAELGPEGITVNAVAPTGVDTPMVGRASEGRGKAHPCTVHSGHALPVDLLEPAEIATAIAFLAGPGAGFVSGTTLDVNAGKSAQLSA</sequence>
<accession>A0ABP3Q0Q9</accession>
<dbReference type="InterPro" id="IPR036291">
    <property type="entry name" value="NAD(P)-bd_dom_sf"/>
</dbReference>
<dbReference type="RefSeq" id="WP_343894958.1">
    <property type="nucleotide sequence ID" value="NZ_BAAAFZ010000021.1"/>
</dbReference>
<keyword evidence="2" id="KW-0560">Oxidoreductase</keyword>
<feature type="signal peptide" evidence="5">
    <location>
        <begin position="1"/>
        <end position="23"/>
    </location>
</feature>
<evidence type="ECO:0000256" key="3">
    <source>
        <dbReference type="ARBA" id="ARBA00023027"/>
    </source>
</evidence>
<keyword evidence="8" id="KW-1185">Reference proteome</keyword>
<feature type="domain" description="Ketoreductase" evidence="6">
    <location>
        <begin position="33"/>
        <end position="228"/>
    </location>
</feature>
<dbReference type="PANTHER" id="PTHR24321">
    <property type="entry name" value="DEHYDROGENASES, SHORT CHAIN"/>
    <property type="match status" value="1"/>
</dbReference>
<comment type="similarity">
    <text evidence="1 4">Belongs to the short-chain dehydrogenases/reductases (SDR) family.</text>
</comment>
<organism evidence="7 8">
    <name type="scientific">Craurococcus roseus</name>
    <dbReference type="NCBI Taxonomy" id="77585"/>
    <lineage>
        <taxon>Bacteria</taxon>
        <taxon>Pseudomonadati</taxon>
        <taxon>Pseudomonadota</taxon>
        <taxon>Alphaproteobacteria</taxon>
        <taxon>Acetobacterales</taxon>
        <taxon>Acetobacteraceae</taxon>
        <taxon>Craurococcus</taxon>
    </lineage>
</organism>
<comment type="caution">
    <text evidence="7">The sequence shown here is derived from an EMBL/GenBank/DDBJ whole genome shotgun (WGS) entry which is preliminary data.</text>
</comment>
<dbReference type="Gene3D" id="3.40.50.720">
    <property type="entry name" value="NAD(P)-binding Rossmann-like Domain"/>
    <property type="match status" value="1"/>
</dbReference>
<feature type="chain" id="PRO_5046766935" evidence="5">
    <location>
        <begin position="24"/>
        <end position="298"/>
    </location>
</feature>
<dbReference type="PRINTS" id="PR00081">
    <property type="entry name" value="GDHRDH"/>
</dbReference>
<dbReference type="PANTHER" id="PTHR24321:SF8">
    <property type="entry name" value="ESTRADIOL 17-BETA-DEHYDROGENASE 8-RELATED"/>
    <property type="match status" value="1"/>
</dbReference>
<gene>
    <name evidence="7" type="ORF">GCM10009416_18540</name>
</gene>
<proteinExistence type="inferred from homology"/>
<protein>
    <submittedName>
        <fullName evidence="7">SDR family NAD(P)-dependent oxidoreductase</fullName>
    </submittedName>
</protein>
<dbReference type="Proteomes" id="UP001501588">
    <property type="component" value="Unassembled WGS sequence"/>
</dbReference>
<evidence type="ECO:0000313" key="7">
    <source>
        <dbReference type="EMBL" id="GAA0580443.1"/>
    </source>
</evidence>
<evidence type="ECO:0000313" key="8">
    <source>
        <dbReference type="Proteomes" id="UP001501588"/>
    </source>
</evidence>
<evidence type="ECO:0000256" key="2">
    <source>
        <dbReference type="ARBA" id="ARBA00023002"/>
    </source>
</evidence>
<dbReference type="PRINTS" id="PR00080">
    <property type="entry name" value="SDRFAMILY"/>
</dbReference>
<keyword evidence="5" id="KW-0732">Signal</keyword>
<evidence type="ECO:0000259" key="6">
    <source>
        <dbReference type="SMART" id="SM00822"/>
    </source>
</evidence>
<dbReference type="PROSITE" id="PS00061">
    <property type="entry name" value="ADH_SHORT"/>
    <property type="match status" value="1"/>
</dbReference>
<name>A0ABP3Q0Q9_9PROT</name>